<dbReference type="AlphaFoldDB" id="A0A165HD25"/>
<evidence type="ECO:0000313" key="1">
    <source>
        <dbReference type="EMBL" id="KZT59142.1"/>
    </source>
</evidence>
<sequence length="166" mass="17393">MALMRSSFAWSSDCGAEGSTCVRACVRARGSQKQESLSVGSSEVQAQACDKVRGRLLSPNPSTSSPVDSCYSLPIHSRDFQARSYPRGETAACAVLPARGTCERARQSGISVGRGCLMGLARWAGAGSESLSRARCFCDLPGSGMPEAVGVCACRPDLRPAGARSR</sequence>
<gene>
    <name evidence="1" type="ORF">CALCODRAFT_208554</name>
</gene>
<accession>A0A165HD25</accession>
<organism evidence="1 2">
    <name type="scientific">Calocera cornea HHB12733</name>
    <dbReference type="NCBI Taxonomy" id="1353952"/>
    <lineage>
        <taxon>Eukaryota</taxon>
        <taxon>Fungi</taxon>
        <taxon>Dikarya</taxon>
        <taxon>Basidiomycota</taxon>
        <taxon>Agaricomycotina</taxon>
        <taxon>Dacrymycetes</taxon>
        <taxon>Dacrymycetales</taxon>
        <taxon>Dacrymycetaceae</taxon>
        <taxon>Calocera</taxon>
    </lineage>
</organism>
<dbReference type="Proteomes" id="UP000076842">
    <property type="component" value="Unassembled WGS sequence"/>
</dbReference>
<dbReference type="EMBL" id="KV423943">
    <property type="protein sequence ID" value="KZT59142.1"/>
    <property type="molecule type" value="Genomic_DNA"/>
</dbReference>
<dbReference type="InParanoid" id="A0A165HD25"/>
<reference evidence="1 2" key="1">
    <citation type="journal article" date="2016" name="Mol. Biol. Evol.">
        <title>Comparative Genomics of Early-Diverging Mushroom-Forming Fungi Provides Insights into the Origins of Lignocellulose Decay Capabilities.</title>
        <authorList>
            <person name="Nagy L.G."/>
            <person name="Riley R."/>
            <person name="Tritt A."/>
            <person name="Adam C."/>
            <person name="Daum C."/>
            <person name="Floudas D."/>
            <person name="Sun H."/>
            <person name="Yadav J.S."/>
            <person name="Pangilinan J."/>
            <person name="Larsson K.H."/>
            <person name="Matsuura K."/>
            <person name="Barry K."/>
            <person name="Labutti K."/>
            <person name="Kuo R."/>
            <person name="Ohm R.A."/>
            <person name="Bhattacharya S.S."/>
            <person name="Shirouzu T."/>
            <person name="Yoshinaga Y."/>
            <person name="Martin F.M."/>
            <person name="Grigoriev I.V."/>
            <person name="Hibbett D.S."/>
        </authorList>
    </citation>
    <scope>NUCLEOTIDE SEQUENCE [LARGE SCALE GENOMIC DNA]</scope>
    <source>
        <strain evidence="1 2">HHB12733</strain>
    </source>
</reference>
<proteinExistence type="predicted"/>
<evidence type="ECO:0000313" key="2">
    <source>
        <dbReference type="Proteomes" id="UP000076842"/>
    </source>
</evidence>
<keyword evidence="2" id="KW-1185">Reference proteome</keyword>
<protein>
    <submittedName>
        <fullName evidence="1">Uncharacterized protein</fullName>
    </submittedName>
</protein>
<name>A0A165HD25_9BASI</name>